<feature type="transmembrane region" description="Helical" evidence="1">
    <location>
        <begin position="133"/>
        <end position="151"/>
    </location>
</feature>
<feature type="transmembrane region" description="Helical" evidence="1">
    <location>
        <begin position="234"/>
        <end position="257"/>
    </location>
</feature>
<protein>
    <recommendedName>
        <fullName evidence="3">Glycosyltransferase RgtA/B/C/D-like domain-containing protein</fullName>
    </recommendedName>
</protein>
<evidence type="ECO:0000313" key="2">
    <source>
        <dbReference type="EMBL" id="KKM78947.1"/>
    </source>
</evidence>
<feature type="transmembrane region" description="Helical" evidence="1">
    <location>
        <begin position="181"/>
        <end position="198"/>
    </location>
</feature>
<keyword evidence="1" id="KW-0812">Transmembrane</keyword>
<feature type="transmembrane region" description="Helical" evidence="1">
    <location>
        <begin position="315"/>
        <end position="332"/>
    </location>
</feature>
<feature type="transmembrane region" description="Helical" evidence="1">
    <location>
        <begin position="104"/>
        <end position="126"/>
    </location>
</feature>
<feature type="transmembrane region" description="Helical" evidence="1">
    <location>
        <begin position="352"/>
        <end position="376"/>
    </location>
</feature>
<evidence type="ECO:0008006" key="3">
    <source>
        <dbReference type="Google" id="ProtNLM"/>
    </source>
</evidence>
<dbReference type="PANTHER" id="PTHR38454">
    <property type="entry name" value="INTEGRAL MEMBRANE PROTEIN-RELATED"/>
    <property type="match status" value="1"/>
</dbReference>
<feature type="transmembrane region" description="Helical" evidence="1">
    <location>
        <begin position="424"/>
        <end position="443"/>
    </location>
</feature>
<accession>A0A0F9NC47</accession>
<comment type="caution">
    <text evidence="2">The sequence shown here is derived from an EMBL/GenBank/DDBJ whole genome shotgun (WGS) entry which is preliminary data.</text>
</comment>
<proteinExistence type="predicted"/>
<dbReference type="InterPro" id="IPR018580">
    <property type="entry name" value="Uncharacterised_YfhO"/>
</dbReference>
<feature type="transmembrane region" description="Helical" evidence="1">
    <location>
        <begin position="204"/>
        <end position="222"/>
    </location>
</feature>
<evidence type="ECO:0000256" key="1">
    <source>
        <dbReference type="SAM" id="Phobius"/>
    </source>
</evidence>
<name>A0A0F9NC47_9ZZZZ</name>
<dbReference type="EMBL" id="LAZR01008408">
    <property type="protein sequence ID" value="KKM78947.1"/>
    <property type="molecule type" value="Genomic_DNA"/>
</dbReference>
<keyword evidence="1" id="KW-1133">Transmembrane helix</keyword>
<feature type="transmembrane region" description="Helical" evidence="1">
    <location>
        <begin position="396"/>
        <end position="417"/>
    </location>
</feature>
<dbReference type="PANTHER" id="PTHR38454:SF1">
    <property type="entry name" value="INTEGRAL MEMBRANE PROTEIN"/>
    <property type="match status" value="1"/>
</dbReference>
<sequence length="589" mass="66652">MKMFFNTDNKYFQNTLVVLFFTLVGVLITWPLILKFSSAIYGYPGDPTGTIWMFWWKKIAFLQGLDPDFIPIVGAPLGLDTSHWPASPIIMKSALLLSLISNEIAAYNVLAFLTFPISGLTMYYLVHYLTKNKAASIISGLIYSISPYHLVHGYGHLGIIMGAQWLPLFVLTLFKLYEKRTPKYMIFCATAFSLVLLTNFYDGFFMAVITGAFIVFASFWALKKTREIKFSFKPFVTVIVTTVISAIIIVPLSLHIVKTASSAPSTYTKNLGELYVYSARPWDYLLPSLDNPIFGKYSYKYIVDNIHGSNPVEQTLYLGYIPLTLALLAIALRRKKKSGKGEDETTNFATGFFIFGAFVALWFSVSPTLEIAGANIPMPSYFTYKIVPMFRVYARFGNVALLFIAALAGIGASFLFRRISKARYLYPVMLIIIILISMEFTNIPPYRVSDVSAVPAAYDWLSKQKGKFTIVDYPMYSNIEGGHYSYLFFQRVHKKNLVNGTDTGTESDKLRLQLLDIKDPRVARMLKFLKVKYIVVHPDLYPEEERSKLNDLKALKLIGKFGNDYVYKVDDAIKPLKIRLPPSPKPSAN</sequence>
<dbReference type="AlphaFoldDB" id="A0A0F9NC47"/>
<reference evidence="2" key="1">
    <citation type="journal article" date="2015" name="Nature">
        <title>Complex archaea that bridge the gap between prokaryotes and eukaryotes.</title>
        <authorList>
            <person name="Spang A."/>
            <person name="Saw J.H."/>
            <person name="Jorgensen S.L."/>
            <person name="Zaremba-Niedzwiedzka K."/>
            <person name="Martijn J."/>
            <person name="Lind A.E."/>
            <person name="van Eijk R."/>
            <person name="Schleper C."/>
            <person name="Guy L."/>
            <person name="Ettema T.J."/>
        </authorList>
    </citation>
    <scope>NUCLEOTIDE SEQUENCE</scope>
</reference>
<feature type="transmembrane region" description="Helical" evidence="1">
    <location>
        <begin position="157"/>
        <end position="174"/>
    </location>
</feature>
<organism evidence="2">
    <name type="scientific">marine sediment metagenome</name>
    <dbReference type="NCBI Taxonomy" id="412755"/>
    <lineage>
        <taxon>unclassified sequences</taxon>
        <taxon>metagenomes</taxon>
        <taxon>ecological metagenomes</taxon>
    </lineage>
</organism>
<feature type="transmembrane region" description="Helical" evidence="1">
    <location>
        <begin position="12"/>
        <end position="33"/>
    </location>
</feature>
<gene>
    <name evidence="2" type="ORF">LCGC14_1354870</name>
</gene>
<keyword evidence="1" id="KW-0472">Membrane</keyword>